<dbReference type="HOGENOM" id="CLU_151193_0_0_0"/>
<accession>F0RMN2</accession>
<gene>
    <name evidence="1" type="ordered locus">Deipr_1969</name>
</gene>
<dbReference type="Proteomes" id="UP000007718">
    <property type="component" value="Chromosome"/>
</dbReference>
<reference evidence="2" key="1">
    <citation type="submission" date="2011-02" db="EMBL/GenBank/DDBJ databases">
        <title>The complete sequence of chromosome of Deinococcus proteolyticus DSM 20540.</title>
        <authorList>
            <consortium name="US DOE Joint Genome Institute (JGI-PGF)"/>
            <person name="Lucas S."/>
            <person name="Copeland A."/>
            <person name="Lapidus A."/>
            <person name="Bruce D."/>
            <person name="Goodwin L."/>
            <person name="Pitluck S."/>
            <person name="Kyrpides N."/>
            <person name="Mavromatis K."/>
            <person name="Pagani I."/>
            <person name="Ivanova N."/>
            <person name="Ovchinnikova G."/>
            <person name="Zeytun A."/>
            <person name="Detter J.C."/>
            <person name="Han C."/>
            <person name="Land M."/>
            <person name="Hauser L."/>
            <person name="Markowitz V."/>
            <person name="Cheng J.-F."/>
            <person name="Hugenholtz P."/>
            <person name="Woyke T."/>
            <person name="Wu D."/>
            <person name="Pukall R."/>
            <person name="Steenblock K."/>
            <person name="Brambilla E."/>
            <person name="Klenk H.-P."/>
            <person name="Eisen J.A."/>
        </authorList>
    </citation>
    <scope>NUCLEOTIDE SEQUENCE [LARGE SCALE GENOMIC DNA]</scope>
    <source>
        <strain evidence="2">ATCC 35074 / DSM 20540 / JCM 6276 / NBRC 101906 / NCIMB 13154 / VKM Ac-1939 / CCM 2703 / MRP</strain>
    </source>
</reference>
<organism evidence="1 2">
    <name type="scientific">Deinococcus proteolyticus (strain ATCC 35074 / DSM 20540 / JCM 6276 / NBRC 101906 / NCIMB 13154 / VKM Ac-1939 / CCM 2703 / MRP)</name>
    <dbReference type="NCBI Taxonomy" id="693977"/>
    <lineage>
        <taxon>Bacteria</taxon>
        <taxon>Thermotogati</taxon>
        <taxon>Deinococcota</taxon>
        <taxon>Deinococci</taxon>
        <taxon>Deinococcales</taxon>
        <taxon>Deinococcaceae</taxon>
        <taxon>Deinococcus</taxon>
    </lineage>
</organism>
<proteinExistence type="predicted"/>
<protein>
    <submittedName>
        <fullName evidence="1">Uncharacterized protein</fullName>
    </submittedName>
</protein>
<reference evidence="1 2" key="2">
    <citation type="journal article" date="2012" name="Stand. Genomic Sci.">
        <title>Complete genome sequence of the orange-red pigmented, radioresistant Deinococcus proteolyticus type strain (MRP(T)).</title>
        <authorList>
            <person name="Copeland A."/>
            <person name="Zeytun A."/>
            <person name="Yassawong M."/>
            <person name="Nolan M."/>
            <person name="Lucas S."/>
            <person name="Hammon N."/>
            <person name="Deshpande S."/>
            <person name="Cheng J.F."/>
            <person name="Han C."/>
            <person name="Tapia R."/>
            <person name="Goodwin L.A."/>
            <person name="Pitluck S."/>
            <person name="Mavromatis K."/>
            <person name="Liolios K."/>
            <person name="Pagani I."/>
            <person name="Ivanova N."/>
            <person name="Mikhailova N."/>
            <person name="Pati A."/>
            <person name="Chen A."/>
            <person name="Palaniappan K."/>
            <person name="Land M."/>
            <person name="Hauser L."/>
            <person name="Jeffries C.D."/>
            <person name="Brambilla E.M."/>
            <person name="Rohde M."/>
            <person name="Sikorski J."/>
            <person name="Pukall R."/>
            <person name="Goker M."/>
            <person name="Detter J.C."/>
            <person name="Woyke T."/>
            <person name="Bristow J."/>
            <person name="Eisen J.A."/>
            <person name="Markowitz V."/>
            <person name="Hugenholtz P."/>
            <person name="Kyrpides N.C."/>
            <person name="Klenk H.P."/>
            <person name="Lapidus A."/>
        </authorList>
    </citation>
    <scope>NUCLEOTIDE SEQUENCE [LARGE SCALE GENOMIC DNA]</scope>
    <source>
        <strain evidence="2">ATCC 35074 / DSM 20540 / JCM 6276 / NBRC 101906 / NCIMB 13154 / VKM Ac-1939 / CCM 2703 / MRP</strain>
    </source>
</reference>
<name>F0RMN2_DEIPM</name>
<keyword evidence="2" id="KW-1185">Reference proteome</keyword>
<evidence type="ECO:0000313" key="2">
    <source>
        <dbReference type="Proteomes" id="UP000007718"/>
    </source>
</evidence>
<dbReference type="STRING" id="693977.Deipr_1969"/>
<dbReference type="KEGG" id="dpt:Deipr_1969"/>
<evidence type="ECO:0000313" key="1">
    <source>
        <dbReference type="EMBL" id="ADY27100.1"/>
    </source>
</evidence>
<sequence length="136" mass="14765">MSRVEMEMKMNMKAAGTWLKGAVALLALSGLGAPAGALDMMVWDQNLDTKLAYGESAGGVMRGQMVRDASGRVVILFSRSDPERARAQYPGLRSRYEGEVRGSQVLIKLPGGLQSLEQFLASYRLKLDLTEISGGR</sequence>
<dbReference type="EMBL" id="CP002536">
    <property type="protein sequence ID" value="ADY27100.1"/>
    <property type="molecule type" value="Genomic_DNA"/>
</dbReference>
<dbReference type="AlphaFoldDB" id="F0RMN2"/>